<name>A0A200PM74_MACCD</name>
<dbReference type="GO" id="GO:0020037">
    <property type="term" value="F:heme binding"/>
    <property type="evidence" value="ECO:0007669"/>
    <property type="project" value="UniProtKB-UniRule"/>
</dbReference>
<dbReference type="Gene3D" id="3.10.120.10">
    <property type="entry name" value="Cytochrome b5-like heme/steroid binding domain"/>
    <property type="match status" value="1"/>
</dbReference>
<dbReference type="PROSITE" id="PS50255">
    <property type="entry name" value="CYTOCHROME_B5_2"/>
    <property type="match status" value="1"/>
</dbReference>
<accession>A0A200PM74</accession>
<keyword evidence="8" id="KW-1133">Transmembrane helix</keyword>
<evidence type="ECO:0000256" key="3">
    <source>
        <dbReference type="ARBA" id="ARBA00022692"/>
    </source>
</evidence>
<comment type="caution">
    <text evidence="10">The sequence shown here is derived from an EMBL/GenBank/DDBJ whole genome shotgun (WGS) entry which is preliminary data.</text>
</comment>
<evidence type="ECO:0000256" key="8">
    <source>
        <dbReference type="RuleBase" id="RU362121"/>
    </source>
</evidence>
<evidence type="ECO:0000256" key="4">
    <source>
        <dbReference type="ARBA" id="ARBA00022723"/>
    </source>
</evidence>
<evidence type="ECO:0000313" key="10">
    <source>
        <dbReference type="EMBL" id="OUZ99302.1"/>
    </source>
</evidence>
<dbReference type="InterPro" id="IPR001199">
    <property type="entry name" value="Cyt_B5-like_heme/steroid-bd"/>
</dbReference>
<sequence length="153" mass="16727">MEVEEHKAFTLSEISLHSSKSDCWLLIHGKVYDVTMFLEDHPGGEDVLLEASANGDATNAFEDVGHSSTATSMLSSYLIGVLEGTSNSGTVDTRNQQSSKVVRREGVGFVAPNTIKGRNPSSSASMNLFEYLIPLIIFVVAFGTWYFFNKTKP</sequence>
<gene>
    <name evidence="10" type="ORF">BVC80_717g21</name>
</gene>
<dbReference type="Pfam" id="PF00173">
    <property type="entry name" value="Cyt-b5"/>
    <property type="match status" value="1"/>
</dbReference>
<dbReference type="InterPro" id="IPR018506">
    <property type="entry name" value="Cyt_B5_heme-BS"/>
</dbReference>
<dbReference type="InParanoid" id="A0A200PM74"/>
<evidence type="ECO:0000313" key="11">
    <source>
        <dbReference type="Proteomes" id="UP000195402"/>
    </source>
</evidence>
<dbReference type="SUPFAM" id="SSF55856">
    <property type="entry name" value="Cytochrome b5-like heme/steroid binding domain"/>
    <property type="match status" value="1"/>
</dbReference>
<dbReference type="PROSITE" id="PS00191">
    <property type="entry name" value="CYTOCHROME_B5_1"/>
    <property type="match status" value="1"/>
</dbReference>
<keyword evidence="11" id="KW-1185">Reference proteome</keyword>
<evidence type="ECO:0000256" key="5">
    <source>
        <dbReference type="ARBA" id="ARBA00023004"/>
    </source>
</evidence>
<feature type="transmembrane region" description="Helical" evidence="8">
    <location>
        <begin position="128"/>
        <end position="148"/>
    </location>
</feature>
<dbReference type="GO" id="GO:0016020">
    <property type="term" value="C:membrane"/>
    <property type="evidence" value="ECO:0007669"/>
    <property type="project" value="UniProtKB-SubCell"/>
</dbReference>
<keyword evidence="3 8" id="KW-0812">Transmembrane</keyword>
<evidence type="ECO:0000256" key="1">
    <source>
        <dbReference type="ARBA" id="ARBA00004370"/>
    </source>
</evidence>
<dbReference type="OMA" id="KKDCWLI"/>
<proteinExistence type="inferred from homology"/>
<reference evidence="10 11" key="1">
    <citation type="journal article" date="2017" name="Mol. Plant">
        <title>The Genome of Medicinal Plant Macleaya cordata Provides New Insights into Benzylisoquinoline Alkaloids Metabolism.</title>
        <authorList>
            <person name="Liu X."/>
            <person name="Liu Y."/>
            <person name="Huang P."/>
            <person name="Ma Y."/>
            <person name="Qing Z."/>
            <person name="Tang Q."/>
            <person name="Cao H."/>
            <person name="Cheng P."/>
            <person name="Zheng Y."/>
            <person name="Yuan Z."/>
            <person name="Zhou Y."/>
            <person name="Liu J."/>
            <person name="Tang Z."/>
            <person name="Zhuo Y."/>
            <person name="Zhang Y."/>
            <person name="Yu L."/>
            <person name="Huang J."/>
            <person name="Yang P."/>
            <person name="Peng Q."/>
            <person name="Zhang J."/>
            <person name="Jiang W."/>
            <person name="Zhang Z."/>
            <person name="Lin K."/>
            <person name="Ro D.K."/>
            <person name="Chen X."/>
            <person name="Xiong X."/>
            <person name="Shang Y."/>
            <person name="Huang S."/>
            <person name="Zeng J."/>
        </authorList>
    </citation>
    <scope>NUCLEOTIDE SEQUENCE [LARGE SCALE GENOMIC DNA]</scope>
    <source>
        <strain evidence="11">cv. BLH2017</strain>
        <tissue evidence="10">Root</tissue>
    </source>
</reference>
<dbReference type="SMART" id="SM01117">
    <property type="entry name" value="Cyt-b5"/>
    <property type="match status" value="1"/>
</dbReference>
<evidence type="ECO:0000256" key="2">
    <source>
        <dbReference type="ARBA" id="ARBA00022617"/>
    </source>
</evidence>
<feature type="domain" description="Cytochrome b5 heme-binding" evidence="9">
    <location>
        <begin position="6"/>
        <end position="83"/>
    </location>
</feature>
<dbReference type="OrthoDB" id="260519at2759"/>
<evidence type="ECO:0000256" key="7">
    <source>
        <dbReference type="ARBA" id="ARBA00038168"/>
    </source>
</evidence>
<evidence type="ECO:0000256" key="6">
    <source>
        <dbReference type="ARBA" id="ARBA00023136"/>
    </source>
</evidence>
<protein>
    <submittedName>
        <fullName evidence="10">Cytochrome b5-like heme/steroid binding domain</fullName>
    </submittedName>
</protein>
<dbReference type="InterPro" id="IPR036400">
    <property type="entry name" value="Cyt_B5-like_heme/steroid_sf"/>
</dbReference>
<comment type="similarity">
    <text evidence="7 8">Belongs to the cytochrome b5 family.</text>
</comment>
<dbReference type="GO" id="GO:0046872">
    <property type="term" value="F:metal ion binding"/>
    <property type="evidence" value="ECO:0007669"/>
    <property type="project" value="UniProtKB-UniRule"/>
</dbReference>
<organism evidence="10 11">
    <name type="scientific">Macleaya cordata</name>
    <name type="common">Five-seeded plume-poppy</name>
    <name type="synonym">Bocconia cordata</name>
    <dbReference type="NCBI Taxonomy" id="56857"/>
    <lineage>
        <taxon>Eukaryota</taxon>
        <taxon>Viridiplantae</taxon>
        <taxon>Streptophyta</taxon>
        <taxon>Embryophyta</taxon>
        <taxon>Tracheophyta</taxon>
        <taxon>Spermatophyta</taxon>
        <taxon>Magnoliopsida</taxon>
        <taxon>Ranunculales</taxon>
        <taxon>Papaveraceae</taxon>
        <taxon>Papaveroideae</taxon>
        <taxon>Macleaya</taxon>
    </lineage>
</organism>
<evidence type="ECO:0000259" key="9">
    <source>
        <dbReference type="PROSITE" id="PS50255"/>
    </source>
</evidence>
<dbReference type="Proteomes" id="UP000195402">
    <property type="component" value="Unassembled WGS sequence"/>
</dbReference>
<keyword evidence="6 8" id="KW-0472">Membrane</keyword>
<dbReference type="AlphaFoldDB" id="A0A200PM74"/>
<dbReference type="PRINTS" id="PR00363">
    <property type="entry name" value="CYTOCHROMEB5"/>
</dbReference>
<dbReference type="InterPro" id="IPR050668">
    <property type="entry name" value="Cytochrome_b5"/>
</dbReference>
<dbReference type="EMBL" id="MVGT01004512">
    <property type="protein sequence ID" value="OUZ99302.1"/>
    <property type="molecule type" value="Genomic_DNA"/>
</dbReference>
<dbReference type="STRING" id="56857.A0A200PM74"/>
<dbReference type="PANTHER" id="PTHR19359:SF101">
    <property type="entry name" value="CYTOCHROME B5-LIKE HEME_STEROID BINDING DOMAIN CONTAINING PROTEIN, EXPRESSED"/>
    <property type="match status" value="1"/>
</dbReference>
<dbReference type="FunFam" id="3.10.120.10:FF:000002">
    <property type="entry name" value="Cytochrome b5 type B"/>
    <property type="match status" value="1"/>
</dbReference>
<dbReference type="PANTHER" id="PTHR19359">
    <property type="entry name" value="CYTOCHROME B5"/>
    <property type="match status" value="1"/>
</dbReference>
<keyword evidence="2 8" id="KW-0349">Heme</keyword>
<comment type="subcellular location">
    <subcellularLocation>
        <location evidence="1">Membrane</location>
    </subcellularLocation>
</comment>
<keyword evidence="4 8" id="KW-0479">Metal-binding</keyword>
<keyword evidence="5 8" id="KW-0408">Iron</keyword>